<feature type="coiled-coil region" evidence="1">
    <location>
        <begin position="111"/>
        <end position="138"/>
    </location>
</feature>
<reference evidence="3" key="1">
    <citation type="submission" date="2020-11" db="EMBL/GenBank/DDBJ databases">
        <authorList>
            <person name="Whiteford S."/>
        </authorList>
    </citation>
    <scope>NUCLEOTIDE SEQUENCE</scope>
</reference>
<feature type="coiled-coil region" evidence="1">
    <location>
        <begin position="516"/>
        <end position="633"/>
    </location>
</feature>
<dbReference type="InterPro" id="IPR031887">
    <property type="entry name" value="SDCCAG8"/>
</dbReference>
<keyword evidence="4" id="KW-1185">Reference proteome</keyword>
<evidence type="ECO:0000256" key="1">
    <source>
        <dbReference type="SAM" id="Coils"/>
    </source>
</evidence>
<dbReference type="GO" id="GO:0035148">
    <property type="term" value="P:tube formation"/>
    <property type="evidence" value="ECO:0007669"/>
    <property type="project" value="TreeGrafter"/>
</dbReference>
<evidence type="ECO:0000256" key="2">
    <source>
        <dbReference type="SAM" id="MobiDB-lite"/>
    </source>
</evidence>
<dbReference type="GO" id="GO:0001764">
    <property type="term" value="P:neuron migration"/>
    <property type="evidence" value="ECO:0007669"/>
    <property type="project" value="TreeGrafter"/>
</dbReference>
<dbReference type="AlphaFoldDB" id="A0A8S4EK98"/>
<feature type="compositionally biased region" description="Basic residues" evidence="2">
    <location>
        <begin position="491"/>
        <end position="502"/>
    </location>
</feature>
<feature type="compositionally biased region" description="Basic and acidic residues" evidence="2">
    <location>
        <begin position="841"/>
        <end position="871"/>
    </location>
</feature>
<proteinExistence type="predicted"/>
<dbReference type="GO" id="GO:0005814">
    <property type="term" value="C:centriole"/>
    <property type="evidence" value="ECO:0007669"/>
    <property type="project" value="TreeGrafter"/>
</dbReference>
<comment type="caution">
    <text evidence="3">The sequence shown here is derived from an EMBL/GenBank/DDBJ whole genome shotgun (WGS) entry which is preliminary data.</text>
</comment>
<protein>
    <submittedName>
        <fullName evidence="3">(diamondback moth) hypothetical protein</fullName>
    </submittedName>
</protein>
<feature type="region of interest" description="Disordered" evidence="2">
    <location>
        <begin position="487"/>
        <end position="508"/>
    </location>
</feature>
<dbReference type="PANTHER" id="PTHR34343:SF1">
    <property type="entry name" value="SEROLOGICALLY DEFINED COLON CANCER ANTIGEN 8"/>
    <property type="match status" value="1"/>
</dbReference>
<dbReference type="GO" id="GO:0007098">
    <property type="term" value="P:centrosome cycle"/>
    <property type="evidence" value="ECO:0007669"/>
    <property type="project" value="InterPro"/>
</dbReference>
<feature type="region of interest" description="Disordered" evidence="2">
    <location>
        <begin position="841"/>
        <end position="897"/>
    </location>
</feature>
<accession>A0A8S4EK98</accession>
<gene>
    <name evidence="3" type="ORF">PLXY2_LOCUS5968</name>
</gene>
<evidence type="ECO:0000313" key="4">
    <source>
        <dbReference type="Proteomes" id="UP000653454"/>
    </source>
</evidence>
<sequence>MEFGTKRIPDYTEMAYKEAVGKLRYFLSGNYSPSVRSYVGSASIKNLDEPDLDKKYPGYLPDYRPRPKLTTKYTTLYADSLSNYNPANVGSAPPAPAPALASTSPEVVHFIQKQEEYIEQLERESQYCRDELNTLLGKVKEVISENSQLHSAKHGELLSRVLQGAGSETDELRDEGSTGADSDHQLVALQSRVSSLSAAVGGELLSRVLQGAGSETDELRDEGSTGADSDHQVQFMLWETAPAWMTEVDSDHKHSPFQLPKLFNTTLKLTNEVKYLGVWLDHRLSWSKHIDKTLSKATISLYQTSKLVGSKWGLKPKLCKWLYTAVVRPIITYGAVVWWQRSNLTTVKNKLRQFQRLACVSITGCMKSTPTAALEIILGLPPLDMIIKQEAKAAAIRLSNLGLWSAKNSAQGHSRILDTAKISAPGSTECSDAMITTFIFDRSYTIKRDPCTLDDNNYDVNIYIDGAKNKKGSGGGVFCPELNLEYSHSPSKPRRRSSRSRTPKMEGSSIMFESRIAELEAQLTQARIDLKKSQEENNDNKRKLASGIVDSTCLDGFKRQIDNLQRDKNSLESQIAKMKLSLERREDPDCYKRGSDAVEQQLREERSNLEAEVRRLKEDLAKERVRVRELCSESARRAVHERSAAEQRYTAHFDDLSHDLAAQYDNVAKLQLELERQRRDENDLKREISMKTAVIEELKMELKNKTSSLQADLAQAHAEKASLDEELASARLAIERHQRQAKHETNRLNSEIQSLRQRLDRADADLVHARRENLRLTEQIANLETELKMKDLTPSSPVRNKKEKEMEHAKTVAELETMIQSQNSLMEKLTGECRLLTDKLDDANRRAQSRSRADDPMRTQRDRSRSREQPIPRRRTRRSEKESASSNSQPPIMVGPLTTRQDLTSEKGEKIFNLPLTIQQPFLREKKEPIKVDISVKLIPKSRKKDQKRKSRDSNVNIVECDSHRGVNNSISMEVAEGSVNLLKENVEIIEADDDGVALSTGSSELQVEAPKVEEVVVERIEENLPIEEKEDDNPKISTDMEEKSSEQNIPMEVNEPEVEVVTASNSVQLPPEKETEDDAAPNISEPFLKKEVEINGEEPINNDTNLPNTDEVETVEQTPNDTT</sequence>
<feature type="compositionally biased region" description="Basic and acidic residues" evidence="2">
    <location>
        <begin position="1033"/>
        <end position="1046"/>
    </location>
</feature>
<dbReference type="PANTHER" id="PTHR34343">
    <property type="entry name" value="SEROLOGICALLY DEFINED COLON CANCER ANTIGEN 8"/>
    <property type="match status" value="1"/>
</dbReference>
<dbReference type="GO" id="GO:0005813">
    <property type="term" value="C:centrosome"/>
    <property type="evidence" value="ECO:0007669"/>
    <property type="project" value="InterPro"/>
</dbReference>
<organism evidence="3 4">
    <name type="scientific">Plutella xylostella</name>
    <name type="common">Diamondback moth</name>
    <name type="synonym">Plutella maculipennis</name>
    <dbReference type="NCBI Taxonomy" id="51655"/>
    <lineage>
        <taxon>Eukaryota</taxon>
        <taxon>Metazoa</taxon>
        <taxon>Ecdysozoa</taxon>
        <taxon>Arthropoda</taxon>
        <taxon>Hexapoda</taxon>
        <taxon>Insecta</taxon>
        <taxon>Pterygota</taxon>
        <taxon>Neoptera</taxon>
        <taxon>Endopterygota</taxon>
        <taxon>Lepidoptera</taxon>
        <taxon>Glossata</taxon>
        <taxon>Ditrysia</taxon>
        <taxon>Yponomeutoidea</taxon>
        <taxon>Plutellidae</taxon>
        <taxon>Plutella</taxon>
    </lineage>
</organism>
<keyword evidence="1" id="KW-0175">Coiled coil</keyword>
<feature type="coiled-coil region" evidence="1">
    <location>
        <begin position="660"/>
        <end position="786"/>
    </location>
</feature>
<evidence type="ECO:0000313" key="3">
    <source>
        <dbReference type="EMBL" id="CAG9116211.1"/>
    </source>
</evidence>
<name>A0A8S4EK98_PLUXY</name>
<feature type="region of interest" description="Disordered" evidence="2">
    <location>
        <begin position="1023"/>
        <end position="1124"/>
    </location>
</feature>
<dbReference type="EMBL" id="CAJHNJ030000018">
    <property type="protein sequence ID" value="CAG9116211.1"/>
    <property type="molecule type" value="Genomic_DNA"/>
</dbReference>
<dbReference type="Proteomes" id="UP000653454">
    <property type="component" value="Unassembled WGS sequence"/>
</dbReference>
<dbReference type="GO" id="GO:0030010">
    <property type="term" value="P:establishment of cell polarity"/>
    <property type="evidence" value="ECO:0007669"/>
    <property type="project" value="TreeGrafter"/>
</dbReference>